<organism evidence="1 2">
    <name type="scientific">Paenibacillus filicis</name>
    <dbReference type="NCBI Taxonomy" id="669464"/>
    <lineage>
        <taxon>Bacteria</taxon>
        <taxon>Bacillati</taxon>
        <taxon>Bacillota</taxon>
        <taxon>Bacilli</taxon>
        <taxon>Bacillales</taxon>
        <taxon>Paenibacillaceae</taxon>
        <taxon>Paenibacillus</taxon>
    </lineage>
</organism>
<gene>
    <name evidence="1" type="ORF">WMW72_02680</name>
</gene>
<evidence type="ECO:0000313" key="1">
    <source>
        <dbReference type="EMBL" id="MEK8126805.1"/>
    </source>
</evidence>
<comment type="caution">
    <text evidence="1">The sequence shown here is derived from an EMBL/GenBank/DDBJ whole genome shotgun (WGS) entry which is preliminary data.</text>
</comment>
<dbReference type="EMBL" id="JBBPCC010000001">
    <property type="protein sequence ID" value="MEK8126805.1"/>
    <property type="molecule type" value="Genomic_DNA"/>
</dbReference>
<protein>
    <submittedName>
        <fullName evidence="1">YheC/YheD family protein</fullName>
    </submittedName>
</protein>
<name>A0ABU9DD79_9BACL</name>
<dbReference type="Proteomes" id="UP001469365">
    <property type="component" value="Unassembled WGS sequence"/>
</dbReference>
<accession>A0ABU9DD79</accession>
<sequence length="371" mass="42462">MSKQVGVLAMYMSERRLEELSFFRKLSVLGQKLGVEVLVFTPDDVHDNGARIHALAYRVSERRWVRKWSKFPSIIYDRCRYHGVDNYRKLSLFRKKYTGLHYMSKPLANKWTMHQLLSEHTGIVPHLPATVRYQNTKDLGNFLKKHAVVYMKPKSGTGGRGIIRLQRLAGARTFMMQGRDPSRHIIPARRVSVDQIALRLAGWKLTERYIVQQGIPLELGDGRVHDFRMLVQKDGQGQWQVTGCAGRIGPRQSVTSNLHGGGSAVPMNTLLKNRFGNERKVDDIRKNAYELGIRVVEHLEKKFGAFCEAGLDLAVDPKGHVWLLEVNPKPSREVFHRIGEKETYRKAISRPLEYALWLARQKQEGSSGTKP</sequence>
<proteinExistence type="predicted"/>
<reference evidence="1 2" key="1">
    <citation type="submission" date="2024-04" db="EMBL/GenBank/DDBJ databases">
        <title>draft genome sequnece of Paenibacillus filicis.</title>
        <authorList>
            <person name="Kim D.-U."/>
        </authorList>
    </citation>
    <scope>NUCLEOTIDE SEQUENCE [LARGE SCALE GENOMIC DNA]</scope>
    <source>
        <strain evidence="1 2">KACC14197</strain>
    </source>
</reference>
<dbReference type="Pfam" id="PF14398">
    <property type="entry name" value="ATPgrasp_YheCD"/>
    <property type="match status" value="1"/>
</dbReference>
<dbReference type="SUPFAM" id="SSF56059">
    <property type="entry name" value="Glutathione synthetase ATP-binding domain-like"/>
    <property type="match status" value="1"/>
</dbReference>
<dbReference type="RefSeq" id="WP_341413852.1">
    <property type="nucleotide sequence ID" value="NZ_JBBPCC010000001.1"/>
</dbReference>
<dbReference type="InterPro" id="IPR026838">
    <property type="entry name" value="YheC/D"/>
</dbReference>
<evidence type="ECO:0000313" key="2">
    <source>
        <dbReference type="Proteomes" id="UP001469365"/>
    </source>
</evidence>
<keyword evidence="2" id="KW-1185">Reference proteome</keyword>
<dbReference type="Gene3D" id="3.30.470.20">
    <property type="entry name" value="ATP-grasp fold, B domain"/>
    <property type="match status" value="1"/>
</dbReference>